<dbReference type="PANTHER" id="PTHR37485">
    <property type="entry name" value="CELL DIVISION PROTEIN FTSB"/>
    <property type="match status" value="1"/>
</dbReference>
<dbReference type="InterPro" id="IPR007060">
    <property type="entry name" value="FtsL/DivIC"/>
</dbReference>
<keyword evidence="3 7" id="KW-0812">Transmembrane</keyword>
<dbReference type="GO" id="GO:0043093">
    <property type="term" value="P:FtsZ-dependent cytokinesis"/>
    <property type="evidence" value="ECO:0007669"/>
    <property type="project" value="UniProtKB-UniRule"/>
</dbReference>
<name>A0A7Y9IUP9_9BURK</name>
<dbReference type="GO" id="GO:0030428">
    <property type="term" value="C:cell septum"/>
    <property type="evidence" value="ECO:0007669"/>
    <property type="project" value="TreeGrafter"/>
</dbReference>
<evidence type="ECO:0000256" key="1">
    <source>
        <dbReference type="ARBA" id="ARBA00022475"/>
    </source>
</evidence>
<evidence type="ECO:0000256" key="2">
    <source>
        <dbReference type="ARBA" id="ARBA00022618"/>
    </source>
</evidence>
<feature type="topological domain" description="Periplasmic" evidence="7">
    <location>
        <begin position="22"/>
        <end position="130"/>
    </location>
</feature>
<keyword evidence="1 7" id="KW-1003">Cell membrane</keyword>
<dbReference type="RefSeq" id="WP_179587086.1">
    <property type="nucleotide sequence ID" value="NZ_JACBYR010000001.1"/>
</dbReference>
<dbReference type="HAMAP" id="MF_00599">
    <property type="entry name" value="FtsB"/>
    <property type="match status" value="1"/>
</dbReference>
<dbReference type="AlphaFoldDB" id="A0A7Y9IUP9"/>
<comment type="subunit">
    <text evidence="7">Part of a complex composed of FtsB, FtsL and FtsQ.</text>
</comment>
<keyword evidence="4 7" id="KW-1133">Transmembrane helix</keyword>
<protein>
    <recommendedName>
        <fullName evidence="7">Cell division protein FtsB</fullName>
    </recommendedName>
</protein>
<comment type="function">
    <text evidence="7">Essential cell division protein. May link together the upstream cell division proteins, which are predominantly cytoplasmic, with the downstream cell division proteins, which are predominantly periplasmic.</text>
</comment>
<keyword evidence="5 7" id="KW-0472">Membrane</keyword>
<evidence type="ECO:0000256" key="7">
    <source>
        <dbReference type="HAMAP-Rule" id="MF_00599"/>
    </source>
</evidence>
<evidence type="ECO:0000256" key="3">
    <source>
        <dbReference type="ARBA" id="ARBA00022692"/>
    </source>
</evidence>
<evidence type="ECO:0000256" key="5">
    <source>
        <dbReference type="ARBA" id="ARBA00023136"/>
    </source>
</evidence>
<reference evidence="9 10" key="1">
    <citation type="submission" date="2020-07" db="EMBL/GenBank/DDBJ databases">
        <title>Genomic Encyclopedia of Type Strains, Phase IV (KMG-V): Genome sequencing to study the core and pangenomes of soil and plant-associated prokaryotes.</title>
        <authorList>
            <person name="Whitman W."/>
        </authorList>
    </citation>
    <scope>NUCLEOTIDE SEQUENCE [LARGE SCALE GENOMIC DNA]</scope>
    <source>
        <strain evidence="9 10">SAS40</strain>
    </source>
</reference>
<feature type="topological domain" description="Cytoplasmic" evidence="7">
    <location>
        <begin position="1"/>
        <end position="3"/>
    </location>
</feature>
<dbReference type="Proteomes" id="UP000542125">
    <property type="component" value="Unassembled WGS sequence"/>
</dbReference>
<dbReference type="InterPro" id="IPR023081">
    <property type="entry name" value="Cell_div_FtsB"/>
</dbReference>
<dbReference type="GO" id="GO:0005886">
    <property type="term" value="C:plasma membrane"/>
    <property type="evidence" value="ECO:0007669"/>
    <property type="project" value="UniProtKB-SubCell"/>
</dbReference>
<dbReference type="GO" id="GO:0032153">
    <property type="term" value="C:cell division site"/>
    <property type="evidence" value="ECO:0007669"/>
    <property type="project" value="UniProtKB-UniRule"/>
</dbReference>
<evidence type="ECO:0000256" key="4">
    <source>
        <dbReference type="ARBA" id="ARBA00022989"/>
    </source>
</evidence>
<evidence type="ECO:0000313" key="10">
    <source>
        <dbReference type="Proteomes" id="UP000542125"/>
    </source>
</evidence>
<keyword evidence="6 7" id="KW-0131">Cell cycle</keyword>
<dbReference type="NCBIfam" id="NF002058">
    <property type="entry name" value="PRK00888.1"/>
    <property type="match status" value="1"/>
</dbReference>
<feature type="region of interest" description="Disordered" evidence="8">
    <location>
        <begin position="96"/>
        <end position="130"/>
    </location>
</feature>
<dbReference type="EMBL" id="JACBYR010000001">
    <property type="protein sequence ID" value="NYE83435.1"/>
    <property type="molecule type" value="Genomic_DNA"/>
</dbReference>
<evidence type="ECO:0000256" key="6">
    <source>
        <dbReference type="ARBA" id="ARBA00023306"/>
    </source>
</evidence>
<organism evidence="9 10">
    <name type="scientific">Pigmentiphaga litoralis</name>
    <dbReference type="NCBI Taxonomy" id="516702"/>
    <lineage>
        <taxon>Bacteria</taxon>
        <taxon>Pseudomonadati</taxon>
        <taxon>Pseudomonadota</taxon>
        <taxon>Betaproteobacteria</taxon>
        <taxon>Burkholderiales</taxon>
        <taxon>Alcaligenaceae</taxon>
        <taxon>Pigmentiphaga</taxon>
    </lineage>
</organism>
<accession>A0A7Y9IUP9</accession>
<comment type="caution">
    <text evidence="9">The sequence shown here is derived from an EMBL/GenBank/DDBJ whole genome shotgun (WGS) entry which is preliminary data.</text>
</comment>
<dbReference type="Pfam" id="PF04977">
    <property type="entry name" value="DivIC"/>
    <property type="match status" value="1"/>
</dbReference>
<comment type="subcellular location">
    <subcellularLocation>
        <location evidence="7">Cell inner membrane</location>
        <topology evidence="7">Single-pass type II membrane protein</topology>
    </subcellularLocation>
    <text evidence="7">Localizes to the division septum.</text>
</comment>
<evidence type="ECO:0000256" key="8">
    <source>
        <dbReference type="SAM" id="MobiDB-lite"/>
    </source>
</evidence>
<proteinExistence type="inferred from homology"/>
<gene>
    <name evidence="7" type="primary">ftsB</name>
    <name evidence="9" type="ORF">FHW18_002706</name>
</gene>
<sequence length="130" mass="13757">MRLLTLIIALLLVAIQYPLWLGKGGWMRTWELERLLAAQHEVNAKLETRNIALDAEVRDLKSGTDAIEERARFELGMIREGEAFVQIVDASSANAQAPAPGAAATGSGATAGAPAPAARPAAASQPLNSR</sequence>
<comment type="similarity">
    <text evidence="7">Belongs to the FtsB family.</text>
</comment>
<keyword evidence="2 7" id="KW-0132">Cell division</keyword>
<dbReference type="PANTHER" id="PTHR37485:SF1">
    <property type="entry name" value="CELL DIVISION PROTEIN FTSB"/>
    <property type="match status" value="1"/>
</dbReference>
<evidence type="ECO:0000313" key="9">
    <source>
        <dbReference type="EMBL" id="NYE83435.1"/>
    </source>
</evidence>
<keyword evidence="10" id="KW-1185">Reference proteome</keyword>
<keyword evidence="7" id="KW-0997">Cell inner membrane</keyword>